<dbReference type="Proteomes" id="UP001056707">
    <property type="component" value="Chromosome"/>
</dbReference>
<evidence type="ECO:0000313" key="7">
    <source>
        <dbReference type="Proteomes" id="UP001056707"/>
    </source>
</evidence>
<dbReference type="SUPFAM" id="SSF52540">
    <property type="entry name" value="P-loop containing nucleoside triphosphate hydrolases"/>
    <property type="match status" value="1"/>
</dbReference>
<dbReference type="RefSeq" id="WP_252749766.1">
    <property type="nucleotide sequence ID" value="NZ_CP097116.1"/>
</dbReference>
<protein>
    <submittedName>
        <fullName evidence="6">ATP-binding cassette domain-containing protein</fullName>
    </submittedName>
</protein>
<name>A0ABY5BR40_9LACO</name>
<keyword evidence="7" id="KW-1185">Reference proteome</keyword>
<evidence type="ECO:0000256" key="3">
    <source>
        <dbReference type="ARBA" id="ARBA00022741"/>
    </source>
</evidence>
<comment type="similarity">
    <text evidence="1">Belongs to the ABC transporter superfamily.</text>
</comment>
<keyword evidence="2" id="KW-0813">Transport</keyword>
<dbReference type="GO" id="GO:0005524">
    <property type="term" value="F:ATP binding"/>
    <property type="evidence" value="ECO:0007669"/>
    <property type="project" value="UniProtKB-KW"/>
</dbReference>
<proteinExistence type="inferred from homology"/>
<dbReference type="SMART" id="SM00382">
    <property type="entry name" value="AAA"/>
    <property type="match status" value="1"/>
</dbReference>
<dbReference type="InterPro" id="IPR003593">
    <property type="entry name" value="AAA+_ATPase"/>
</dbReference>
<dbReference type="PANTHER" id="PTHR42734:SF17">
    <property type="entry name" value="METAL TRANSPORT SYSTEM ATP-BINDING PROTEIN TM_0124-RELATED"/>
    <property type="match status" value="1"/>
</dbReference>
<evidence type="ECO:0000256" key="2">
    <source>
        <dbReference type="ARBA" id="ARBA00022448"/>
    </source>
</evidence>
<organism evidence="6 7">
    <name type="scientific">Fructilactobacillus myrtifloralis</name>
    <dbReference type="NCBI Taxonomy" id="2940301"/>
    <lineage>
        <taxon>Bacteria</taxon>
        <taxon>Bacillati</taxon>
        <taxon>Bacillota</taxon>
        <taxon>Bacilli</taxon>
        <taxon>Lactobacillales</taxon>
        <taxon>Lactobacillaceae</taxon>
        <taxon>Fructilactobacillus</taxon>
    </lineage>
</organism>
<reference evidence="6" key="1">
    <citation type="submission" date="2022-05" db="EMBL/GenBank/DDBJ databases">
        <authorList>
            <person name="Oliphant S.A."/>
            <person name="Watson-Haigh N.S."/>
            <person name="Sumby K.M."/>
            <person name="Gardner J.M."/>
            <person name="Jiranek V."/>
        </authorList>
    </citation>
    <scope>NUCLEOTIDE SEQUENCE</scope>
    <source>
        <strain evidence="6">KI16_H9</strain>
    </source>
</reference>
<dbReference type="InterPro" id="IPR027417">
    <property type="entry name" value="P-loop_NTPase"/>
</dbReference>
<evidence type="ECO:0000256" key="1">
    <source>
        <dbReference type="ARBA" id="ARBA00005417"/>
    </source>
</evidence>
<gene>
    <name evidence="6" type="ORF">M3M35_06060</name>
</gene>
<dbReference type="InterPro" id="IPR003439">
    <property type="entry name" value="ABC_transporter-like_ATP-bd"/>
</dbReference>
<dbReference type="Gene3D" id="3.40.50.300">
    <property type="entry name" value="P-loop containing nucleotide triphosphate hydrolases"/>
    <property type="match status" value="1"/>
</dbReference>
<dbReference type="PANTHER" id="PTHR42734">
    <property type="entry name" value="METAL TRANSPORT SYSTEM ATP-BINDING PROTEIN TM_0124-RELATED"/>
    <property type="match status" value="1"/>
</dbReference>
<feature type="domain" description="ABC transporter" evidence="5">
    <location>
        <begin position="6"/>
        <end position="230"/>
    </location>
</feature>
<keyword evidence="3" id="KW-0547">Nucleotide-binding</keyword>
<dbReference type="Pfam" id="PF00005">
    <property type="entry name" value="ABC_tran"/>
    <property type="match status" value="1"/>
</dbReference>
<sequence>MDDLILATKDLQEQFTEKRVLNNLTFQLRRGRFLSIVGENGVGKTTLLRIILGQLKPTHGSVTFYPNRKAVKIGYVPQFRNIDDEYPLAVKNFVALNFTQHHWPWLTAAERARLTAVLQETKLLDIKNEPLGRTSGGEKQRTYLAQALVIKPDLLILDESTASLDPIAKEQLLRLVRHLNQTTGITVISVTHDVPLAKQFSDDYLLLQPDGYQFGPIDQLQVSEYQGGEHHV</sequence>
<keyword evidence="4 6" id="KW-0067">ATP-binding</keyword>
<evidence type="ECO:0000256" key="4">
    <source>
        <dbReference type="ARBA" id="ARBA00022840"/>
    </source>
</evidence>
<evidence type="ECO:0000313" key="6">
    <source>
        <dbReference type="EMBL" id="USS84864.1"/>
    </source>
</evidence>
<dbReference type="PROSITE" id="PS50893">
    <property type="entry name" value="ABC_TRANSPORTER_2"/>
    <property type="match status" value="1"/>
</dbReference>
<accession>A0ABY5BR40</accession>
<evidence type="ECO:0000259" key="5">
    <source>
        <dbReference type="PROSITE" id="PS50893"/>
    </source>
</evidence>
<dbReference type="EMBL" id="CP097116">
    <property type="protein sequence ID" value="USS84864.1"/>
    <property type="molecule type" value="Genomic_DNA"/>
</dbReference>
<dbReference type="InterPro" id="IPR050153">
    <property type="entry name" value="Metal_Ion_Import_ABC"/>
</dbReference>